<evidence type="ECO:0000313" key="1">
    <source>
        <dbReference type="EMBL" id="KAH0615732.1"/>
    </source>
</evidence>
<protein>
    <submittedName>
        <fullName evidence="1">Uncharacterized protein</fullName>
    </submittedName>
</protein>
<keyword evidence="2" id="KW-1185">Reference proteome</keyword>
<name>A0ABQ7SEH6_PHRPL</name>
<accession>A0ABQ7SEH6</accession>
<evidence type="ECO:0000313" key="2">
    <source>
        <dbReference type="Proteomes" id="UP000826234"/>
    </source>
</evidence>
<dbReference type="EMBL" id="JAIPUX010005290">
    <property type="protein sequence ID" value="KAH0615732.1"/>
    <property type="molecule type" value="Genomic_DNA"/>
</dbReference>
<comment type="caution">
    <text evidence="1">The sequence shown here is derived from an EMBL/GenBank/DDBJ whole genome shotgun (WGS) entry which is preliminary data.</text>
</comment>
<reference evidence="1 2" key="1">
    <citation type="journal article" date="2022" name="Gigascience">
        <title>A chromosome-level genome assembly and annotation of the desert horned lizard, Phrynosoma platyrhinos, provides insight into chromosomal rearrangements among reptiles.</title>
        <authorList>
            <person name="Koochekian N."/>
            <person name="Ascanio A."/>
            <person name="Farleigh K."/>
            <person name="Card D.C."/>
            <person name="Schield D.R."/>
            <person name="Castoe T.A."/>
            <person name="Jezkova T."/>
        </authorList>
    </citation>
    <scope>NUCLEOTIDE SEQUENCE [LARGE SCALE GENOMIC DNA]</scope>
    <source>
        <strain evidence="1">NK-2021</strain>
    </source>
</reference>
<gene>
    <name evidence="1" type="ORF">JD844_026114</name>
</gene>
<proteinExistence type="predicted"/>
<organism evidence="1 2">
    <name type="scientific">Phrynosoma platyrhinos</name>
    <name type="common">Desert horned lizard</name>
    <dbReference type="NCBI Taxonomy" id="52577"/>
    <lineage>
        <taxon>Eukaryota</taxon>
        <taxon>Metazoa</taxon>
        <taxon>Chordata</taxon>
        <taxon>Craniata</taxon>
        <taxon>Vertebrata</taxon>
        <taxon>Euteleostomi</taxon>
        <taxon>Lepidosauria</taxon>
        <taxon>Squamata</taxon>
        <taxon>Bifurcata</taxon>
        <taxon>Unidentata</taxon>
        <taxon>Episquamata</taxon>
        <taxon>Toxicofera</taxon>
        <taxon>Iguania</taxon>
        <taxon>Phrynosomatidae</taxon>
        <taxon>Phrynosomatinae</taxon>
        <taxon>Phrynosoma</taxon>
    </lineage>
</organism>
<dbReference type="Proteomes" id="UP000826234">
    <property type="component" value="Unassembled WGS sequence"/>
</dbReference>
<sequence length="105" mass="11919">MHRIVPVSSRPHSSLCDQMSFINALELKQKQWLETLQYDPATALAKGKAGSPITTELWNVSVQNIGKEKTDIPYCPENWLPREASAVEMSFRDVRAMLDGKMKEK</sequence>